<feature type="transmembrane region" description="Helical" evidence="6">
    <location>
        <begin position="12"/>
        <end position="36"/>
    </location>
</feature>
<keyword evidence="3 6" id="KW-0812">Transmembrane</keyword>
<dbReference type="KEGG" id="psn:Pedsa_3772"/>
<evidence type="ECO:0000256" key="2">
    <source>
        <dbReference type="ARBA" id="ARBA00022475"/>
    </source>
</evidence>
<evidence type="ECO:0000313" key="8">
    <source>
        <dbReference type="Proteomes" id="UP000000310"/>
    </source>
</evidence>
<name>F0S6H5_PSESL</name>
<dbReference type="eggNOG" id="COG1277">
    <property type="taxonomic scope" value="Bacteria"/>
</dbReference>
<dbReference type="Pfam" id="PF12679">
    <property type="entry name" value="ABC2_membrane_2"/>
    <property type="match status" value="1"/>
</dbReference>
<feature type="transmembrane region" description="Helical" evidence="6">
    <location>
        <begin position="164"/>
        <end position="181"/>
    </location>
</feature>
<comment type="subcellular location">
    <subcellularLocation>
        <location evidence="1">Cell membrane</location>
        <topology evidence="1">Multi-pass membrane protein</topology>
    </subcellularLocation>
</comment>
<accession>F0S6H5</accession>
<dbReference type="GO" id="GO:0005886">
    <property type="term" value="C:plasma membrane"/>
    <property type="evidence" value="ECO:0007669"/>
    <property type="project" value="UniProtKB-SubCell"/>
</dbReference>
<dbReference type="InterPro" id="IPR051449">
    <property type="entry name" value="ABC-2_transporter_component"/>
</dbReference>
<dbReference type="PANTHER" id="PTHR30294:SF29">
    <property type="entry name" value="MULTIDRUG ABC TRANSPORTER PERMEASE YBHS-RELATED"/>
    <property type="match status" value="1"/>
</dbReference>
<evidence type="ECO:0000256" key="3">
    <source>
        <dbReference type="ARBA" id="ARBA00022692"/>
    </source>
</evidence>
<sequence length="242" mass="27004">MNTIIYKELSAYFSSLAAYVTIAIFLVVLGLFLWVFPQSSILEYGYASLDSLFGTIPYLFMFLIPAISMRSFSEEKKEGTFELLATKPLTDWQILLGKFFAILLVVLIALLPTLVYYTSVYQLGNPVGNIDTGAVIGSYVGCVLLASVFTAIGVFSSSITKNQIVAFAIAVFLCFFFFNGFNSLSQLLSLQYISFFISNLGVDEHYQSVGRGVLDTRDLVYFISVSAIFLVITRTILRSRKW</sequence>
<dbReference type="EMBL" id="CP002545">
    <property type="protein sequence ID" value="ADY54301.1"/>
    <property type="molecule type" value="Genomic_DNA"/>
</dbReference>
<evidence type="ECO:0000256" key="4">
    <source>
        <dbReference type="ARBA" id="ARBA00022989"/>
    </source>
</evidence>
<feature type="transmembrane region" description="Helical" evidence="6">
    <location>
        <begin position="136"/>
        <end position="157"/>
    </location>
</feature>
<dbReference type="STRING" id="762903.Pedsa_3772"/>
<dbReference type="OrthoDB" id="9794512at2"/>
<dbReference type="PANTHER" id="PTHR30294">
    <property type="entry name" value="MEMBRANE COMPONENT OF ABC TRANSPORTER YHHJ-RELATED"/>
    <property type="match status" value="1"/>
</dbReference>
<feature type="transmembrane region" description="Helical" evidence="6">
    <location>
        <begin position="219"/>
        <end position="237"/>
    </location>
</feature>
<reference evidence="8" key="2">
    <citation type="submission" date="2011-02" db="EMBL/GenBank/DDBJ databases">
        <title>The complete genome of Pedobacter saltans DSM 12145.</title>
        <authorList>
            <consortium name="US DOE Joint Genome Institute (JGI-PGF)"/>
            <person name="Lucas S."/>
            <person name="Copeland A."/>
            <person name="Lapidus A."/>
            <person name="Bruce D."/>
            <person name="Goodwin L."/>
            <person name="Pitluck S."/>
            <person name="Kyrpides N."/>
            <person name="Mavromatis K."/>
            <person name="Pagani I."/>
            <person name="Ivanova N."/>
            <person name="Ovchinnikova G."/>
            <person name="Lu M."/>
            <person name="Detter J.C."/>
            <person name="Han C."/>
            <person name="Land M."/>
            <person name="Hauser L."/>
            <person name="Markowitz V."/>
            <person name="Cheng J.-F."/>
            <person name="Hugenholtz P."/>
            <person name="Woyke T."/>
            <person name="Wu D."/>
            <person name="Tindall B."/>
            <person name="Pomrenke H.G."/>
            <person name="Brambilla E."/>
            <person name="Klenk H.-P."/>
            <person name="Eisen J.A."/>
        </authorList>
    </citation>
    <scope>NUCLEOTIDE SEQUENCE [LARGE SCALE GENOMIC DNA]</scope>
    <source>
        <strain evidence="8">ATCC 51119 / DSM 12145 / JCM 21818 / LMG 10337 / NBRC 100064 / NCIMB 13643</strain>
    </source>
</reference>
<evidence type="ECO:0000313" key="7">
    <source>
        <dbReference type="EMBL" id="ADY54301.1"/>
    </source>
</evidence>
<proteinExistence type="predicted"/>
<keyword evidence="4 6" id="KW-1133">Transmembrane helix</keyword>
<dbReference type="HOGENOM" id="CLU_081003_0_1_10"/>
<evidence type="ECO:0000256" key="6">
    <source>
        <dbReference type="SAM" id="Phobius"/>
    </source>
</evidence>
<gene>
    <name evidence="7" type="ordered locus">Pedsa_3772</name>
</gene>
<dbReference type="GO" id="GO:0140359">
    <property type="term" value="F:ABC-type transporter activity"/>
    <property type="evidence" value="ECO:0007669"/>
    <property type="project" value="InterPro"/>
</dbReference>
<dbReference type="Proteomes" id="UP000000310">
    <property type="component" value="Chromosome"/>
</dbReference>
<protein>
    <submittedName>
        <fullName evidence="7">Protein involved in gliding motility GldF</fullName>
    </submittedName>
</protein>
<evidence type="ECO:0000256" key="5">
    <source>
        <dbReference type="ARBA" id="ARBA00023136"/>
    </source>
</evidence>
<evidence type="ECO:0000256" key="1">
    <source>
        <dbReference type="ARBA" id="ARBA00004651"/>
    </source>
</evidence>
<keyword evidence="2" id="KW-1003">Cell membrane</keyword>
<keyword evidence="8" id="KW-1185">Reference proteome</keyword>
<dbReference type="NCBIfam" id="TIGR03518">
    <property type="entry name" value="ABC_perm_GldF"/>
    <property type="match status" value="1"/>
</dbReference>
<organism evidence="7 8">
    <name type="scientific">Pseudopedobacter saltans (strain ATCC 51119 / DSM 12145 / JCM 21818 / CCUG 39354 / LMG 10337 / NBRC 100064 / NCIMB 13643)</name>
    <name type="common">Pedobacter saltans</name>
    <dbReference type="NCBI Taxonomy" id="762903"/>
    <lineage>
        <taxon>Bacteria</taxon>
        <taxon>Pseudomonadati</taxon>
        <taxon>Bacteroidota</taxon>
        <taxon>Sphingobacteriia</taxon>
        <taxon>Sphingobacteriales</taxon>
        <taxon>Sphingobacteriaceae</taxon>
        <taxon>Pseudopedobacter</taxon>
    </lineage>
</organism>
<dbReference type="AlphaFoldDB" id="F0S6H5"/>
<dbReference type="RefSeq" id="WP_013634781.1">
    <property type="nucleotide sequence ID" value="NC_015177.1"/>
</dbReference>
<keyword evidence="5 6" id="KW-0472">Membrane</keyword>
<dbReference type="InterPro" id="IPR019860">
    <property type="entry name" value="Motility-assoc_ABC_perm_GldF"/>
</dbReference>
<feature type="transmembrane region" description="Helical" evidence="6">
    <location>
        <begin position="94"/>
        <end position="116"/>
    </location>
</feature>
<feature type="transmembrane region" description="Helical" evidence="6">
    <location>
        <begin position="56"/>
        <end position="73"/>
    </location>
</feature>
<reference evidence="7 8" key="1">
    <citation type="journal article" date="2011" name="Stand. Genomic Sci.">
        <title>Complete genome sequence of the gliding, heparinolytic Pedobacter saltans type strain (113).</title>
        <authorList>
            <person name="Liolios K."/>
            <person name="Sikorski J."/>
            <person name="Lu M."/>
            <person name="Nolan M."/>
            <person name="Lapidus A."/>
            <person name="Lucas S."/>
            <person name="Hammon N."/>
            <person name="Deshpande S."/>
            <person name="Cheng J.F."/>
            <person name="Tapia R."/>
            <person name="Han C."/>
            <person name="Goodwin L."/>
            <person name="Pitluck S."/>
            <person name="Huntemann M."/>
            <person name="Ivanova N."/>
            <person name="Pagani I."/>
            <person name="Mavromatis K."/>
            <person name="Ovchinikova G."/>
            <person name="Pati A."/>
            <person name="Chen A."/>
            <person name="Palaniappan K."/>
            <person name="Land M."/>
            <person name="Hauser L."/>
            <person name="Brambilla E.M."/>
            <person name="Kotsyurbenko O."/>
            <person name="Rohde M."/>
            <person name="Tindall B.J."/>
            <person name="Abt B."/>
            <person name="Goker M."/>
            <person name="Detter J.C."/>
            <person name="Woyke T."/>
            <person name="Bristow J."/>
            <person name="Eisen J.A."/>
            <person name="Markowitz V."/>
            <person name="Hugenholtz P."/>
            <person name="Klenk H.P."/>
            <person name="Kyrpides N.C."/>
        </authorList>
    </citation>
    <scope>NUCLEOTIDE SEQUENCE [LARGE SCALE GENOMIC DNA]</scope>
    <source>
        <strain evidence="8">ATCC 51119 / DSM 12145 / JCM 21818 / LMG 10337 / NBRC 100064 / NCIMB 13643</strain>
    </source>
</reference>